<comment type="caution">
    <text evidence="1">The sequence shown here is derived from an EMBL/GenBank/DDBJ whole genome shotgun (WGS) entry which is preliminary data.</text>
</comment>
<sequence>MPHAPPDLPQTQPSVERTPTPRRQSCTVESPPLTDSAQALALLAAAERRVRIEKFDTRFATRLLFLETAFAQPQLNSPSFDGTSSWAAFRVQFESVAALNAWTVRDKAQVLMAQLCGAAAGYLQNIPPVTRSNCEALISMVETRFGGHHLHQLYLTQLKHARQGQRDLQRLAA</sequence>
<protein>
    <submittedName>
        <fullName evidence="1">Uncharacterized protein</fullName>
    </submittedName>
</protein>
<keyword evidence="2" id="KW-1185">Reference proteome</keyword>
<organism evidence="1 2">
    <name type="scientific">Dermacentor silvarum</name>
    <name type="common">Tick</name>
    <dbReference type="NCBI Taxonomy" id="543639"/>
    <lineage>
        <taxon>Eukaryota</taxon>
        <taxon>Metazoa</taxon>
        <taxon>Ecdysozoa</taxon>
        <taxon>Arthropoda</taxon>
        <taxon>Chelicerata</taxon>
        <taxon>Arachnida</taxon>
        <taxon>Acari</taxon>
        <taxon>Parasitiformes</taxon>
        <taxon>Ixodida</taxon>
        <taxon>Ixodoidea</taxon>
        <taxon>Ixodidae</taxon>
        <taxon>Rhipicephalinae</taxon>
        <taxon>Dermacentor</taxon>
    </lineage>
</organism>
<name>A0ACB8DJR1_DERSI</name>
<evidence type="ECO:0000313" key="1">
    <source>
        <dbReference type="EMBL" id="KAH7970682.1"/>
    </source>
</evidence>
<dbReference type="Proteomes" id="UP000821865">
    <property type="component" value="Chromosome 11"/>
</dbReference>
<accession>A0ACB8DJR1</accession>
<evidence type="ECO:0000313" key="2">
    <source>
        <dbReference type="Proteomes" id="UP000821865"/>
    </source>
</evidence>
<reference evidence="1" key="1">
    <citation type="submission" date="2020-05" db="EMBL/GenBank/DDBJ databases">
        <title>Large-scale comparative analyses of tick genomes elucidate their genetic diversity and vector capacities.</title>
        <authorList>
            <person name="Jia N."/>
            <person name="Wang J."/>
            <person name="Shi W."/>
            <person name="Du L."/>
            <person name="Sun Y."/>
            <person name="Zhan W."/>
            <person name="Jiang J."/>
            <person name="Wang Q."/>
            <person name="Zhang B."/>
            <person name="Ji P."/>
            <person name="Sakyi L.B."/>
            <person name="Cui X."/>
            <person name="Yuan T."/>
            <person name="Jiang B."/>
            <person name="Yang W."/>
            <person name="Lam T.T.-Y."/>
            <person name="Chang Q."/>
            <person name="Ding S."/>
            <person name="Wang X."/>
            <person name="Zhu J."/>
            <person name="Ruan X."/>
            <person name="Zhao L."/>
            <person name="Wei J."/>
            <person name="Que T."/>
            <person name="Du C."/>
            <person name="Cheng J."/>
            <person name="Dai P."/>
            <person name="Han X."/>
            <person name="Huang E."/>
            <person name="Gao Y."/>
            <person name="Liu J."/>
            <person name="Shao H."/>
            <person name="Ye R."/>
            <person name="Li L."/>
            <person name="Wei W."/>
            <person name="Wang X."/>
            <person name="Wang C."/>
            <person name="Yang T."/>
            <person name="Huo Q."/>
            <person name="Li W."/>
            <person name="Guo W."/>
            <person name="Chen H."/>
            <person name="Zhou L."/>
            <person name="Ni X."/>
            <person name="Tian J."/>
            <person name="Zhou Y."/>
            <person name="Sheng Y."/>
            <person name="Liu T."/>
            <person name="Pan Y."/>
            <person name="Xia L."/>
            <person name="Li J."/>
            <person name="Zhao F."/>
            <person name="Cao W."/>
        </authorList>
    </citation>
    <scope>NUCLEOTIDE SEQUENCE</scope>
    <source>
        <strain evidence="1">Dsil-2018</strain>
    </source>
</reference>
<proteinExistence type="predicted"/>
<gene>
    <name evidence="1" type="ORF">HPB49_014177</name>
</gene>
<dbReference type="EMBL" id="CM023480">
    <property type="protein sequence ID" value="KAH7970682.1"/>
    <property type="molecule type" value="Genomic_DNA"/>
</dbReference>